<gene>
    <name evidence="2" type="ORF">PVAP13_6KG402400</name>
</gene>
<feature type="compositionally biased region" description="Basic and acidic residues" evidence="1">
    <location>
        <begin position="1"/>
        <end position="12"/>
    </location>
</feature>
<sequence length="61" mass="6649">MAGREDLKECRSASHSFFGSIVTMPRGQNQQQGRPQPSNEYDVKSTEPASKPSGVGRSLLI</sequence>
<dbReference type="AlphaFoldDB" id="A0A8T0RL54"/>
<dbReference type="Proteomes" id="UP000823388">
    <property type="component" value="Chromosome 6K"/>
</dbReference>
<reference evidence="2" key="1">
    <citation type="submission" date="2020-05" db="EMBL/GenBank/DDBJ databases">
        <title>WGS assembly of Panicum virgatum.</title>
        <authorList>
            <person name="Lovell J.T."/>
            <person name="Jenkins J."/>
            <person name="Shu S."/>
            <person name="Juenger T.E."/>
            <person name="Schmutz J."/>
        </authorList>
    </citation>
    <scope>NUCLEOTIDE SEQUENCE</scope>
    <source>
        <strain evidence="2">AP13</strain>
    </source>
</reference>
<proteinExistence type="predicted"/>
<accession>A0A8T0RL54</accession>
<protein>
    <submittedName>
        <fullName evidence="2">Uncharacterized protein</fullName>
    </submittedName>
</protein>
<evidence type="ECO:0000313" key="2">
    <source>
        <dbReference type="EMBL" id="KAG2585618.1"/>
    </source>
</evidence>
<feature type="region of interest" description="Disordered" evidence="1">
    <location>
        <begin position="1"/>
        <end position="61"/>
    </location>
</feature>
<comment type="caution">
    <text evidence="2">The sequence shown here is derived from an EMBL/GenBank/DDBJ whole genome shotgun (WGS) entry which is preliminary data.</text>
</comment>
<organism evidence="2 3">
    <name type="scientific">Panicum virgatum</name>
    <name type="common">Blackwell switchgrass</name>
    <dbReference type="NCBI Taxonomy" id="38727"/>
    <lineage>
        <taxon>Eukaryota</taxon>
        <taxon>Viridiplantae</taxon>
        <taxon>Streptophyta</taxon>
        <taxon>Embryophyta</taxon>
        <taxon>Tracheophyta</taxon>
        <taxon>Spermatophyta</taxon>
        <taxon>Magnoliopsida</taxon>
        <taxon>Liliopsida</taxon>
        <taxon>Poales</taxon>
        <taxon>Poaceae</taxon>
        <taxon>PACMAD clade</taxon>
        <taxon>Panicoideae</taxon>
        <taxon>Panicodae</taxon>
        <taxon>Paniceae</taxon>
        <taxon>Panicinae</taxon>
        <taxon>Panicum</taxon>
        <taxon>Panicum sect. Hiantes</taxon>
    </lineage>
</organism>
<evidence type="ECO:0000313" key="3">
    <source>
        <dbReference type="Proteomes" id="UP000823388"/>
    </source>
</evidence>
<feature type="compositionally biased region" description="Low complexity" evidence="1">
    <location>
        <begin position="25"/>
        <end position="37"/>
    </location>
</feature>
<dbReference type="EMBL" id="CM029047">
    <property type="protein sequence ID" value="KAG2585618.1"/>
    <property type="molecule type" value="Genomic_DNA"/>
</dbReference>
<evidence type="ECO:0000256" key="1">
    <source>
        <dbReference type="SAM" id="MobiDB-lite"/>
    </source>
</evidence>
<name>A0A8T0RL54_PANVG</name>
<keyword evidence="3" id="KW-1185">Reference proteome</keyword>